<dbReference type="Proteomes" id="UP000076830">
    <property type="component" value="Chromosome"/>
</dbReference>
<dbReference type="EMBL" id="CP015249">
    <property type="protein sequence ID" value="ANB17280.1"/>
    <property type="molecule type" value="Genomic_DNA"/>
</dbReference>
<accession>A0A160DTH9</accession>
<dbReference type="KEGG" id="dko:I596_1250"/>
<sequence length="103" mass="10852">MHAIGRNPRGLARAMVLRDMRCGTGSSGLRGRCAAPAGCRPVRSSSVRRTAVRRIDTAGRRSQRVVIGVAAARHRYRGAARLRDTTGVGPGCSLDLDPAEAGS</sequence>
<protein>
    <submittedName>
        <fullName evidence="1">Uncharacterized protein</fullName>
    </submittedName>
</protein>
<evidence type="ECO:0000313" key="1">
    <source>
        <dbReference type="EMBL" id="ANB17280.1"/>
    </source>
</evidence>
<proteinExistence type="predicted"/>
<name>A0A160DTH9_9GAMM</name>
<keyword evidence="2" id="KW-1185">Reference proteome</keyword>
<evidence type="ECO:0000313" key="2">
    <source>
        <dbReference type="Proteomes" id="UP000076830"/>
    </source>
</evidence>
<dbReference type="AlphaFoldDB" id="A0A160DTH9"/>
<dbReference type="STRING" id="1300342.I596_1250"/>
<gene>
    <name evidence="1" type="ORF">I596_1250</name>
</gene>
<reference evidence="1 2" key="1">
    <citation type="submission" date="2016-04" db="EMBL/GenBank/DDBJ databases">
        <title>Complete genome sequence of Dokdonella koreensis DS-123T.</title>
        <authorList>
            <person name="Kim J.F."/>
            <person name="Lee H."/>
            <person name="Kwak M.-J."/>
        </authorList>
    </citation>
    <scope>NUCLEOTIDE SEQUENCE [LARGE SCALE GENOMIC DNA]</scope>
    <source>
        <strain evidence="1 2">DS-123</strain>
    </source>
</reference>
<organism evidence="1 2">
    <name type="scientific">Dokdonella koreensis DS-123</name>
    <dbReference type="NCBI Taxonomy" id="1300342"/>
    <lineage>
        <taxon>Bacteria</taxon>
        <taxon>Pseudomonadati</taxon>
        <taxon>Pseudomonadota</taxon>
        <taxon>Gammaproteobacteria</taxon>
        <taxon>Lysobacterales</taxon>
        <taxon>Rhodanobacteraceae</taxon>
        <taxon>Dokdonella</taxon>
    </lineage>
</organism>